<name>A0AAE5AVR7_AGRVI</name>
<keyword evidence="3" id="KW-1003">Cell membrane</keyword>
<evidence type="ECO:0000256" key="5">
    <source>
        <dbReference type="ARBA" id="ARBA00022989"/>
    </source>
</evidence>
<comment type="subcellular location">
    <subcellularLocation>
        <location evidence="1">Cell membrane</location>
        <topology evidence="1">Multi-pass membrane protein</topology>
    </subcellularLocation>
</comment>
<feature type="transmembrane region" description="Helical" evidence="7">
    <location>
        <begin position="253"/>
        <end position="283"/>
    </location>
</feature>
<evidence type="ECO:0000256" key="7">
    <source>
        <dbReference type="SAM" id="Phobius"/>
    </source>
</evidence>
<dbReference type="Pfam" id="PF05977">
    <property type="entry name" value="MFS_3"/>
    <property type="match status" value="1"/>
</dbReference>
<dbReference type="PANTHER" id="PTHR23513">
    <property type="entry name" value="INTEGRAL MEMBRANE EFFLUX PROTEIN-RELATED"/>
    <property type="match status" value="1"/>
</dbReference>
<evidence type="ECO:0000259" key="8">
    <source>
        <dbReference type="PROSITE" id="PS50850"/>
    </source>
</evidence>
<keyword evidence="2" id="KW-0813">Transport</keyword>
<feature type="transmembrane region" description="Helical" evidence="7">
    <location>
        <begin position="319"/>
        <end position="338"/>
    </location>
</feature>
<feature type="domain" description="Major facilitator superfamily (MFS) profile" evidence="8">
    <location>
        <begin position="107"/>
        <end position="494"/>
    </location>
</feature>
<dbReference type="PROSITE" id="PS50850">
    <property type="entry name" value="MFS"/>
    <property type="match status" value="1"/>
</dbReference>
<dbReference type="PANTHER" id="PTHR23513:SF11">
    <property type="entry name" value="STAPHYLOFERRIN A TRANSPORTER"/>
    <property type="match status" value="1"/>
</dbReference>
<comment type="caution">
    <text evidence="9">The sequence shown here is derived from an EMBL/GenBank/DDBJ whole genome shotgun (WGS) entry which is preliminary data.</text>
</comment>
<feature type="transmembrane region" description="Helical" evidence="7">
    <location>
        <begin position="410"/>
        <end position="428"/>
    </location>
</feature>
<feature type="transmembrane region" description="Helical" evidence="7">
    <location>
        <begin position="106"/>
        <end position="124"/>
    </location>
</feature>
<keyword evidence="5 7" id="KW-1133">Transmembrane helix</keyword>
<dbReference type="GO" id="GO:0022857">
    <property type="term" value="F:transmembrane transporter activity"/>
    <property type="evidence" value="ECO:0007669"/>
    <property type="project" value="InterPro"/>
</dbReference>
<sequence>MVHRQQKRAGPCGPTLHLAIKNLNAVYALSANNASISEKAIQSPSNADVSSFCPNKDCFLGFKGLGCATSESPLGRLPFIAHPSLQPIERKTVPDRKSSLAPFKNQIFLTIWLASITSNFGGLIQDVGAAWMMTSISSSESMVALVQASNTAPIMLFSLVAGALADGFDRRRVMLFAQVFLLTVSALLSLFTWFGLLTPWSLLAFTFLIGCGTALNSPAWQASVGDIVGREDLPSAVSLNSMGFNITRSVGPAIGGLIVAVAGAATAFAINAVSYLAMIYALFRWKPVYPKNTLPRENLGHAIAAGLRYMAMSPNLMKVLFRGFFFGFCATAILSLLPLVVKDNLGGGPLAYGGLLGAFGIGAIAGAISNARIREKLSSEQIVSCSFAGFALASVLTGISHHFWLTAPALVLAGACWVLSLSLFNTVVQLSTPRWVVGRALSLYQTATFGGMAGGAWIWGLLAESGSAGHALVMAAGLMALGVGIGLALPMPAFATLDLNPLNRFNEPPLRLDIRPRSGPIVIQIDFEIDDKDVPEFLEVMVERRRIRLRDGAQNWALMRDLENPDIWTETYHTPTWVDYVRHNHRRTKADAEITDRLGDLHKGSKPPHVHRMIERQTIPPADDIFHKPHIDHH</sequence>
<dbReference type="Proteomes" id="UP000436692">
    <property type="component" value="Unassembled WGS sequence"/>
</dbReference>
<evidence type="ECO:0000256" key="6">
    <source>
        <dbReference type="ARBA" id="ARBA00023136"/>
    </source>
</evidence>
<feature type="transmembrane region" description="Helical" evidence="7">
    <location>
        <begin position="468"/>
        <end position="489"/>
    </location>
</feature>
<proteinExistence type="predicted"/>
<dbReference type="InterPro" id="IPR010290">
    <property type="entry name" value="TM_effector"/>
</dbReference>
<dbReference type="InterPro" id="IPR036259">
    <property type="entry name" value="MFS_trans_sf"/>
</dbReference>
<evidence type="ECO:0000256" key="3">
    <source>
        <dbReference type="ARBA" id="ARBA00022475"/>
    </source>
</evidence>
<feature type="transmembrane region" description="Helical" evidence="7">
    <location>
        <begin position="382"/>
        <end position="404"/>
    </location>
</feature>
<dbReference type="InterPro" id="IPR020846">
    <property type="entry name" value="MFS_dom"/>
</dbReference>
<feature type="transmembrane region" description="Helical" evidence="7">
    <location>
        <begin position="440"/>
        <end position="462"/>
    </location>
</feature>
<evidence type="ECO:0000256" key="4">
    <source>
        <dbReference type="ARBA" id="ARBA00022692"/>
    </source>
</evidence>
<dbReference type="GO" id="GO:0005886">
    <property type="term" value="C:plasma membrane"/>
    <property type="evidence" value="ECO:0007669"/>
    <property type="project" value="UniProtKB-SubCell"/>
</dbReference>
<keyword evidence="6 7" id="KW-0472">Membrane</keyword>
<dbReference type="AlphaFoldDB" id="A0AAE5AVR7"/>
<feature type="transmembrane region" description="Helical" evidence="7">
    <location>
        <begin position="350"/>
        <end position="370"/>
    </location>
</feature>
<evidence type="ECO:0000256" key="2">
    <source>
        <dbReference type="ARBA" id="ARBA00022448"/>
    </source>
</evidence>
<dbReference type="EMBL" id="WPHM01000004">
    <property type="protein sequence ID" value="MUZ57819.1"/>
    <property type="molecule type" value="Genomic_DNA"/>
</dbReference>
<feature type="transmembrane region" description="Helical" evidence="7">
    <location>
        <begin position="176"/>
        <end position="196"/>
    </location>
</feature>
<feature type="transmembrane region" description="Helical" evidence="7">
    <location>
        <begin position="144"/>
        <end position="164"/>
    </location>
</feature>
<organism evidence="9 10">
    <name type="scientific">Agrobacterium vitis</name>
    <name type="common">Rhizobium vitis</name>
    <dbReference type="NCBI Taxonomy" id="373"/>
    <lineage>
        <taxon>Bacteria</taxon>
        <taxon>Pseudomonadati</taxon>
        <taxon>Pseudomonadota</taxon>
        <taxon>Alphaproteobacteria</taxon>
        <taxon>Hyphomicrobiales</taxon>
        <taxon>Rhizobiaceae</taxon>
        <taxon>Rhizobium/Agrobacterium group</taxon>
        <taxon>Agrobacterium</taxon>
    </lineage>
</organism>
<accession>A0AAE5AVR7</accession>
<gene>
    <name evidence="9" type="ORF">GOZ95_10180</name>
</gene>
<keyword evidence="4 7" id="KW-0812">Transmembrane</keyword>
<dbReference type="CDD" id="cd06173">
    <property type="entry name" value="MFS_MefA_like"/>
    <property type="match status" value="1"/>
</dbReference>
<reference evidence="9 10" key="1">
    <citation type="submission" date="2019-12" db="EMBL/GenBank/DDBJ databases">
        <title>Whole-genome sequencing of Allorhizobium vitis.</title>
        <authorList>
            <person name="Gan H.M."/>
            <person name="Szegedi E."/>
            <person name="Burr T."/>
            <person name="Savka M.A."/>
        </authorList>
    </citation>
    <scope>NUCLEOTIDE SEQUENCE [LARGE SCALE GENOMIC DNA]</scope>
    <source>
        <strain evidence="9 10">CG989</strain>
    </source>
</reference>
<protein>
    <submittedName>
        <fullName evidence="9">MFS transporter</fullName>
    </submittedName>
</protein>
<dbReference type="Gene3D" id="1.20.1250.20">
    <property type="entry name" value="MFS general substrate transporter like domains"/>
    <property type="match status" value="1"/>
</dbReference>
<dbReference type="SUPFAM" id="SSF103473">
    <property type="entry name" value="MFS general substrate transporter"/>
    <property type="match status" value="1"/>
</dbReference>
<evidence type="ECO:0000256" key="1">
    <source>
        <dbReference type="ARBA" id="ARBA00004651"/>
    </source>
</evidence>
<evidence type="ECO:0000313" key="10">
    <source>
        <dbReference type="Proteomes" id="UP000436692"/>
    </source>
</evidence>
<evidence type="ECO:0000313" key="9">
    <source>
        <dbReference type="EMBL" id="MUZ57819.1"/>
    </source>
</evidence>